<dbReference type="InterPro" id="IPR012533">
    <property type="entry name" value="YcnI-copper_dom"/>
</dbReference>
<evidence type="ECO:0000259" key="4">
    <source>
        <dbReference type="Pfam" id="PF07987"/>
    </source>
</evidence>
<dbReference type="EMBL" id="JAVFWO010000010">
    <property type="protein sequence ID" value="MDQ7880376.1"/>
    <property type="molecule type" value="Genomic_DNA"/>
</dbReference>
<keyword evidence="3" id="KW-0732">Signal</keyword>
<feature type="compositionally biased region" description="Basic and acidic residues" evidence="1">
    <location>
        <begin position="185"/>
        <end position="194"/>
    </location>
</feature>
<feature type="domain" description="YncI copper-binding" evidence="4">
    <location>
        <begin position="34"/>
        <end position="168"/>
    </location>
</feature>
<evidence type="ECO:0000256" key="2">
    <source>
        <dbReference type="SAM" id="Phobius"/>
    </source>
</evidence>
<gene>
    <name evidence="5" type="ORF">Q9R08_20485</name>
</gene>
<evidence type="ECO:0000313" key="5">
    <source>
        <dbReference type="EMBL" id="MDQ7880376.1"/>
    </source>
</evidence>
<keyword evidence="2" id="KW-0812">Transmembrane</keyword>
<feature type="transmembrane region" description="Helical" evidence="2">
    <location>
        <begin position="213"/>
        <end position="231"/>
    </location>
</feature>
<dbReference type="PROSITE" id="PS51318">
    <property type="entry name" value="TAT"/>
    <property type="match status" value="1"/>
</dbReference>
<name>A0ABU0Z943_9MICO</name>
<dbReference type="Proteomes" id="UP001235133">
    <property type="component" value="Unassembled WGS sequence"/>
</dbReference>
<dbReference type="RefSeq" id="WP_308870082.1">
    <property type="nucleotide sequence ID" value="NZ_JAVFWO010000010.1"/>
</dbReference>
<evidence type="ECO:0000313" key="6">
    <source>
        <dbReference type="Proteomes" id="UP001235133"/>
    </source>
</evidence>
<dbReference type="Pfam" id="PF07987">
    <property type="entry name" value="DUF1775"/>
    <property type="match status" value="1"/>
</dbReference>
<comment type="caution">
    <text evidence="5">The sequence shown here is derived from an EMBL/GenBank/DDBJ whole genome shotgun (WGS) entry which is preliminary data.</text>
</comment>
<dbReference type="CDD" id="cd08545">
    <property type="entry name" value="YcnI_like"/>
    <property type="match status" value="1"/>
</dbReference>
<organism evidence="5 6">
    <name type="scientific">Microbacterium psychrotolerans</name>
    <dbReference type="NCBI Taxonomy" id="3068321"/>
    <lineage>
        <taxon>Bacteria</taxon>
        <taxon>Bacillati</taxon>
        <taxon>Actinomycetota</taxon>
        <taxon>Actinomycetes</taxon>
        <taxon>Micrococcales</taxon>
        <taxon>Microbacteriaceae</taxon>
        <taxon>Microbacterium</taxon>
    </lineage>
</organism>
<keyword evidence="2" id="KW-1133">Transmembrane helix</keyword>
<dbReference type="InterPro" id="IPR038507">
    <property type="entry name" value="YcnI-like_sf"/>
</dbReference>
<proteinExistence type="predicted"/>
<accession>A0ABU0Z943</accession>
<keyword evidence="6" id="KW-1185">Reference proteome</keyword>
<keyword evidence="2" id="KW-0472">Membrane</keyword>
<evidence type="ECO:0000256" key="3">
    <source>
        <dbReference type="SAM" id="SignalP"/>
    </source>
</evidence>
<protein>
    <submittedName>
        <fullName evidence="5">YcnI family protein</fullName>
    </submittedName>
</protein>
<feature type="region of interest" description="Disordered" evidence="1">
    <location>
        <begin position="177"/>
        <end position="202"/>
    </location>
</feature>
<sequence length="237" mass="23538">MNTFTHLSPTRRLAIGAGVGLALALAAPLAASAHVHVTPETASAGGTETLTFSFSHGCDGSPTTALAVDIPEGVGNATPVVQGGWSITRELGADGVPTRVVYTPDTAVEDGLKATVSMDVLFTEAAADTTLAFPVTQTCAEGETGWTQIAEDGQDPHDLDAPAPLVEVGAAADDADAGHATGAEGADHTAHESADADAAEAASGTSADPVARWLAAGGLVAGIAALAVVLVRGRRKA</sequence>
<dbReference type="Gene3D" id="2.60.40.2230">
    <property type="entry name" value="Uncharacterised protein YcnI-like PF07987, DUF1775"/>
    <property type="match status" value="1"/>
</dbReference>
<dbReference type="InterPro" id="IPR006311">
    <property type="entry name" value="TAT_signal"/>
</dbReference>
<feature type="signal peptide" evidence="3">
    <location>
        <begin position="1"/>
        <end position="33"/>
    </location>
</feature>
<evidence type="ECO:0000256" key="1">
    <source>
        <dbReference type="SAM" id="MobiDB-lite"/>
    </source>
</evidence>
<feature type="chain" id="PRO_5045960142" evidence="3">
    <location>
        <begin position="34"/>
        <end position="237"/>
    </location>
</feature>
<reference evidence="5 6" key="1">
    <citation type="submission" date="2023-08" db="EMBL/GenBank/DDBJ databases">
        <title>Microbacterium psychrotolerans sp. nov., a psychrotolerant bacterium isolated from soil in Heilongjiang Province, China.</title>
        <authorList>
            <person name="An P."/>
            <person name="Zhao D."/>
            <person name="Xiang H."/>
        </authorList>
    </citation>
    <scope>NUCLEOTIDE SEQUENCE [LARGE SCALE GENOMIC DNA]</scope>
    <source>
        <strain evidence="5 6">QXD-8</strain>
    </source>
</reference>